<dbReference type="EMBL" id="KR029584">
    <property type="protein sequence ID" value="AKH46482.1"/>
    <property type="molecule type" value="Genomic_DNA"/>
</dbReference>
<sequence>MSFSITAPPPRSSIVKSLVKSIPLPLIINDYSKRTYGKNNNPENTNKNLINKWHFRIYNAAGKK</sequence>
<reference evidence="1" key="2">
    <citation type="submission" date="2015-03" db="EMBL/GenBank/DDBJ databases">
        <authorList>
            <person name="Chow C.-E.T."/>
            <person name="Winget D.M."/>
            <person name="White R.A.III."/>
            <person name="Hallam S.J."/>
            <person name="Suttle C.A."/>
        </authorList>
    </citation>
    <scope>NUCLEOTIDE SEQUENCE</scope>
    <source>
        <strain evidence="1">Anoxic3_9</strain>
    </source>
</reference>
<evidence type="ECO:0000313" key="1">
    <source>
        <dbReference type="EMBL" id="AKH46482.1"/>
    </source>
</evidence>
<proteinExistence type="predicted"/>
<reference evidence="1" key="1">
    <citation type="journal article" date="2015" name="Front. Microbiol.">
        <title>Combining genomic sequencing methods to explore viral diversity and reveal potential virus-host interactions.</title>
        <authorList>
            <person name="Chow C.E."/>
            <person name="Winget D.M."/>
            <person name="White R.A.III."/>
            <person name="Hallam S.J."/>
            <person name="Suttle C.A."/>
        </authorList>
    </citation>
    <scope>NUCLEOTIDE SEQUENCE</scope>
    <source>
        <strain evidence="1">Anoxic3_9</strain>
    </source>
</reference>
<organism evidence="1">
    <name type="scientific">uncultured marine virus</name>
    <dbReference type="NCBI Taxonomy" id="186617"/>
    <lineage>
        <taxon>Viruses</taxon>
        <taxon>environmental samples</taxon>
    </lineage>
</organism>
<accession>A0A0F7L4N5</accession>
<protein>
    <submittedName>
        <fullName evidence="1">Uncharacterized protein</fullName>
    </submittedName>
</protein>
<name>A0A0F7L4N5_9VIRU</name>